<dbReference type="InterPro" id="IPR010418">
    <property type="entry name" value="ECSIT"/>
</dbReference>
<dbReference type="InterPro" id="IPR029342">
    <property type="entry name" value="ECIST_C"/>
</dbReference>
<keyword evidence="7" id="KW-0399">Innate immunity</keyword>
<keyword evidence="10" id="KW-0496">Mitochondrion</keyword>
<dbReference type="Gene3D" id="1.25.40.10">
    <property type="entry name" value="Tetratricopeptide repeat domain"/>
    <property type="match status" value="1"/>
</dbReference>
<evidence type="ECO:0000256" key="5">
    <source>
        <dbReference type="ARBA" id="ARBA00019998"/>
    </source>
</evidence>
<proteinExistence type="inferred from homology"/>
<comment type="subcellular location">
    <subcellularLocation>
        <location evidence="3">Cytoplasm</location>
    </subcellularLocation>
    <subcellularLocation>
        <location evidence="2">Mitochondrion</location>
    </subcellularLocation>
    <subcellularLocation>
        <location evidence="1">Nucleus</location>
    </subcellularLocation>
</comment>
<dbReference type="Pfam" id="PF06239">
    <property type="entry name" value="ECSIT_N"/>
    <property type="match status" value="1"/>
</dbReference>
<evidence type="ECO:0000256" key="9">
    <source>
        <dbReference type="ARBA" id="ARBA00022946"/>
    </source>
</evidence>
<keyword evidence="9" id="KW-0809">Transit peptide</keyword>
<gene>
    <name evidence="14" type="ORF">PECUL_23A050587</name>
</gene>
<dbReference type="Pfam" id="PF14784">
    <property type="entry name" value="ECSIT_C"/>
    <property type="match status" value="1"/>
</dbReference>
<evidence type="ECO:0000256" key="10">
    <source>
        <dbReference type="ARBA" id="ARBA00023128"/>
    </source>
</evidence>
<accession>A0AAD1RJF9</accession>
<dbReference type="GO" id="GO:0007178">
    <property type="term" value="P:cell surface receptor protein serine/threonine kinase signaling pathway"/>
    <property type="evidence" value="ECO:0007669"/>
    <property type="project" value="TreeGrafter"/>
</dbReference>
<evidence type="ECO:0000256" key="7">
    <source>
        <dbReference type="ARBA" id="ARBA00022588"/>
    </source>
</evidence>
<evidence type="ECO:0000256" key="1">
    <source>
        <dbReference type="ARBA" id="ARBA00004123"/>
    </source>
</evidence>
<comment type="similarity">
    <text evidence="4">Belongs to the ECSIT family.</text>
</comment>
<keyword evidence="15" id="KW-1185">Reference proteome</keyword>
<name>A0AAD1RJF9_PELCU</name>
<dbReference type="PANTHER" id="PTHR13113:SF1">
    <property type="entry name" value="EVOLUTIONARILY CONSERVED SIGNALING INTERMEDIATE IN TOLL PATHWAY, MITOCHONDRIAL"/>
    <property type="match status" value="1"/>
</dbReference>
<dbReference type="GO" id="GO:0045087">
    <property type="term" value="P:innate immune response"/>
    <property type="evidence" value="ECO:0007669"/>
    <property type="project" value="UniProtKB-KW"/>
</dbReference>
<evidence type="ECO:0000256" key="3">
    <source>
        <dbReference type="ARBA" id="ARBA00004496"/>
    </source>
</evidence>
<feature type="region of interest" description="Disordered" evidence="12">
    <location>
        <begin position="380"/>
        <end position="405"/>
    </location>
</feature>
<dbReference type="EMBL" id="OW240914">
    <property type="protein sequence ID" value="CAH2272995.1"/>
    <property type="molecule type" value="Genomic_DNA"/>
</dbReference>
<dbReference type="Proteomes" id="UP001295444">
    <property type="component" value="Chromosome 03"/>
</dbReference>
<evidence type="ECO:0000256" key="11">
    <source>
        <dbReference type="ARBA" id="ARBA00023242"/>
    </source>
</evidence>
<protein>
    <recommendedName>
        <fullName evidence="5">Evolutionarily conserved signaling intermediate in Toll pathway, mitochondrial</fullName>
    </recommendedName>
</protein>
<evidence type="ECO:0000256" key="8">
    <source>
        <dbReference type="ARBA" id="ARBA00022859"/>
    </source>
</evidence>
<dbReference type="GO" id="GO:0005739">
    <property type="term" value="C:mitochondrion"/>
    <property type="evidence" value="ECO:0007669"/>
    <property type="project" value="UniProtKB-SubCell"/>
</dbReference>
<evidence type="ECO:0000259" key="13">
    <source>
        <dbReference type="SMART" id="SM01284"/>
    </source>
</evidence>
<keyword evidence="11" id="KW-0539">Nucleus</keyword>
<keyword evidence="6" id="KW-0963">Cytoplasm</keyword>
<dbReference type="AlphaFoldDB" id="A0AAD1RJF9"/>
<feature type="domain" description="ECSIT C-terminal" evidence="13">
    <location>
        <begin position="247"/>
        <end position="370"/>
    </location>
</feature>
<feature type="compositionally biased region" description="Basic and acidic residues" evidence="12">
    <location>
        <begin position="380"/>
        <end position="389"/>
    </location>
</feature>
<dbReference type="PANTHER" id="PTHR13113">
    <property type="entry name" value="ECSIT EVOLUTIONARILY CONSERVED SIGNALING INTERMEDIATE IN TOLL PATHWAYS"/>
    <property type="match status" value="1"/>
</dbReference>
<reference evidence="14" key="1">
    <citation type="submission" date="2022-03" db="EMBL/GenBank/DDBJ databases">
        <authorList>
            <person name="Alioto T."/>
            <person name="Alioto T."/>
            <person name="Gomez Garrido J."/>
        </authorList>
    </citation>
    <scope>NUCLEOTIDE SEQUENCE</scope>
</reference>
<evidence type="ECO:0000256" key="6">
    <source>
        <dbReference type="ARBA" id="ARBA00022490"/>
    </source>
</evidence>
<dbReference type="SMART" id="SM01284">
    <property type="entry name" value="ECSIT_Cterm"/>
    <property type="match status" value="1"/>
</dbReference>
<evidence type="ECO:0000256" key="12">
    <source>
        <dbReference type="SAM" id="MobiDB-lite"/>
    </source>
</evidence>
<sequence>MRSLRCLFLARQLFVNAKWLHSTEPHRTQVCRALHTPPSRRPPQTKSQSSLITYEDVFDQEQRSKASFVEVLDLFCNRDIRRRGHVELIEAALKWMPEFGVEKDLEVYNKLLDVFPKEVFVPQNYIQRMFNHYPRQQECAIRVLEQMENYGITPNSQTRFLLLQIFGERSHPMRKYQRLMYWFPRFKHTNPFPVPETLADPVDLSKACLQRITADKDARTTVYQMPSSEEIEDGEGQENTYIVGIQSPDQVALLAEHDTTMPVLVEGPHPLWLRKTCVYYYVLRADPSAIKKEVEVDHERSLYYPISLDIDLERDFSEENTFDVEEVDEGPVFAMCMASSGDERTLGKWIQGLQETNPILGKVPVLFRLISSPQELAPVEIKEKEKTPEVDEEVENEPVHRRMEQ</sequence>
<keyword evidence="8" id="KW-0391">Immunity</keyword>
<dbReference type="InterPro" id="IPR011990">
    <property type="entry name" value="TPR-like_helical_dom_sf"/>
</dbReference>
<evidence type="ECO:0000256" key="2">
    <source>
        <dbReference type="ARBA" id="ARBA00004173"/>
    </source>
</evidence>
<dbReference type="GO" id="GO:0005634">
    <property type="term" value="C:nucleus"/>
    <property type="evidence" value="ECO:0007669"/>
    <property type="project" value="UniProtKB-SubCell"/>
</dbReference>
<organism evidence="14 15">
    <name type="scientific">Pelobates cultripes</name>
    <name type="common">Western spadefoot toad</name>
    <dbReference type="NCBI Taxonomy" id="61616"/>
    <lineage>
        <taxon>Eukaryota</taxon>
        <taxon>Metazoa</taxon>
        <taxon>Chordata</taxon>
        <taxon>Craniata</taxon>
        <taxon>Vertebrata</taxon>
        <taxon>Euteleostomi</taxon>
        <taxon>Amphibia</taxon>
        <taxon>Batrachia</taxon>
        <taxon>Anura</taxon>
        <taxon>Pelobatoidea</taxon>
        <taxon>Pelobatidae</taxon>
        <taxon>Pelobates</taxon>
    </lineage>
</organism>
<evidence type="ECO:0000313" key="15">
    <source>
        <dbReference type="Proteomes" id="UP001295444"/>
    </source>
</evidence>
<evidence type="ECO:0000313" key="14">
    <source>
        <dbReference type="EMBL" id="CAH2272995.1"/>
    </source>
</evidence>
<dbReference type="InterPro" id="IPR046448">
    <property type="entry name" value="ECSIT_N"/>
</dbReference>
<evidence type="ECO:0000256" key="4">
    <source>
        <dbReference type="ARBA" id="ARBA00007674"/>
    </source>
</evidence>